<dbReference type="AlphaFoldDB" id="A0A2X2WQ06"/>
<proteinExistence type="predicted"/>
<organism evidence="1 2">
    <name type="scientific">Clostridium perfringens</name>
    <dbReference type="NCBI Taxonomy" id="1502"/>
    <lineage>
        <taxon>Bacteria</taxon>
        <taxon>Bacillati</taxon>
        <taxon>Bacillota</taxon>
        <taxon>Clostridia</taxon>
        <taxon>Eubacteriales</taxon>
        <taxon>Clostridiaceae</taxon>
        <taxon>Clostridium</taxon>
    </lineage>
</organism>
<gene>
    <name evidence="1" type="ORF">NCTC8081_01765</name>
</gene>
<protein>
    <submittedName>
        <fullName evidence="1">Uncharacterized protein</fullName>
    </submittedName>
</protein>
<accession>A0A2X2WQ06</accession>
<dbReference type="EMBL" id="UAWO01000002">
    <property type="protein sequence ID" value="SQC07667.1"/>
    <property type="molecule type" value="Genomic_DNA"/>
</dbReference>
<sequence length="31" mass="3610">MLIKSKEVSLMNSTILQRYRGIKINNKATMK</sequence>
<evidence type="ECO:0000313" key="1">
    <source>
        <dbReference type="EMBL" id="SQC07667.1"/>
    </source>
</evidence>
<reference evidence="1 2" key="1">
    <citation type="submission" date="2018-06" db="EMBL/GenBank/DDBJ databases">
        <authorList>
            <consortium name="Pathogen Informatics"/>
            <person name="Doyle S."/>
        </authorList>
    </citation>
    <scope>NUCLEOTIDE SEQUENCE [LARGE SCALE GENOMIC DNA]</scope>
    <source>
        <strain evidence="1 2">NCTC8081</strain>
    </source>
</reference>
<name>A0A2X2WQ06_CLOPF</name>
<dbReference type="Proteomes" id="UP000250234">
    <property type="component" value="Unassembled WGS sequence"/>
</dbReference>
<evidence type="ECO:0000313" key="2">
    <source>
        <dbReference type="Proteomes" id="UP000250234"/>
    </source>
</evidence>